<evidence type="ECO:0000313" key="10">
    <source>
        <dbReference type="Proteomes" id="UP000774000"/>
    </source>
</evidence>
<keyword evidence="2" id="KW-0533">Nickel</keyword>
<organism evidence="9 10">
    <name type="scientific">Halanaerobacter jeridensis</name>
    <dbReference type="NCBI Taxonomy" id="706427"/>
    <lineage>
        <taxon>Bacteria</taxon>
        <taxon>Bacillati</taxon>
        <taxon>Bacillota</taxon>
        <taxon>Clostridia</taxon>
        <taxon>Halanaerobiales</taxon>
        <taxon>Halobacteroidaceae</taxon>
        <taxon>Halanaerobacter</taxon>
    </lineage>
</organism>
<dbReference type="PANTHER" id="PTHR30134:SF2">
    <property type="entry name" value="HYDROGENASE MATURATION FACTOR HYPB"/>
    <property type="match status" value="1"/>
</dbReference>
<dbReference type="GO" id="GO:0051604">
    <property type="term" value="P:protein maturation"/>
    <property type="evidence" value="ECO:0007669"/>
    <property type="project" value="InterPro"/>
</dbReference>
<dbReference type="Pfam" id="PF02492">
    <property type="entry name" value="cobW"/>
    <property type="match status" value="1"/>
</dbReference>
<dbReference type="PANTHER" id="PTHR30134">
    <property type="entry name" value="HYDROGENASE PROTEIN ASSEMBLY PROTEIN, NICKEL CHAPERONE"/>
    <property type="match status" value="1"/>
</dbReference>
<gene>
    <name evidence="9" type="ORF">JOC47_001185</name>
</gene>
<keyword evidence="10" id="KW-1185">Reference proteome</keyword>
<dbReference type="GO" id="GO:0005525">
    <property type="term" value="F:GTP binding"/>
    <property type="evidence" value="ECO:0007669"/>
    <property type="project" value="UniProtKB-KW"/>
</dbReference>
<reference evidence="9" key="1">
    <citation type="submission" date="2021-01" db="EMBL/GenBank/DDBJ databases">
        <title>Genomic Encyclopedia of Type Strains, Phase IV (KMG-IV): sequencing the most valuable type-strain genomes for metagenomic binning, comparative biology and taxonomic classification.</title>
        <authorList>
            <person name="Goeker M."/>
        </authorList>
    </citation>
    <scope>NUCLEOTIDE SEQUENCE</scope>
    <source>
        <strain evidence="9">DSM 23230</strain>
    </source>
</reference>
<feature type="domain" description="CobW/HypB/UreG nucleotide-binding" evidence="8">
    <location>
        <begin position="2"/>
        <end position="60"/>
    </location>
</feature>
<evidence type="ECO:0000256" key="3">
    <source>
        <dbReference type="ARBA" id="ARBA00022723"/>
    </source>
</evidence>
<keyword evidence="3" id="KW-0479">Metal-binding</keyword>
<evidence type="ECO:0000256" key="4">
    <source>
        <dbReference type="ARBA" id="ARBA00022741"/>
    </source>
</evidence>
<keyword evidence="4" id="KW-0547">Nucleotide-binding</keyword>
<dbReference type="GO" id="GO:0016151">
    <property type="term" value="F:nickel cation binding"/>
    <property type="evidence" value="ECO:0007669"/>
    <property type="project" value="InterPro"/>
</dbReference>
<keyword evidence="5" id="KW-0378">Hydrolase</keyword>
<evidence type="ECO:0000256" key="2">
    <source>
        <dbReference type="ARBA" id="ARBA00022596"/>
    </source>
</evidence>
<dbReference type="InterPro" id="IPR003495">
    <property type="entry name" value="CobW/HypB/UreG_nucleotide-bd"/>
</dbReference>
<protein>
    <submittedName>
        <fullName evidence="9">Ni2+-binding GTPase involved in maturation of urease and hydrogenase</fullName>
    </submittedName>
</protein>
<sequence>MTITVLSVPEGNDKPLKYPALFQQSDAVVINKLDLLEQSNFSLSEVESDLRSLQPELRVFPVSCSNQQGLKEFCSYLKERIKQNE</sequence>
<name>A0A939BP06_9FIRM</name>
<evidence type="ECO:0000256" key="6">
    <source>
        <dbReference type="ARBA" id="ARBA00022833"/>
    </source>
</evidence>
<dbReference type="Proteomes" id="UP000774000">
    <property type="component" value="Unassembled WGS sequence"/>
</dbReference>
<dbReference type="Gene3D" id="3.40.50.300">
    <property type="entry name" value="P-loop containing nucleotide triphosphate hydrolases"/>
    <property type="match status" value="1"/>
</dbReference>
<dbReference type="AlphaFoldDB" id="A0A939BP06"/>
<dbReference type="GO" id="GO:0008270">
    <property type="term" value="F:zinc ion binding"/>
    <property type="evidence" value="ECO:0007669"/>
    <property type="project" value="TreeGrafter"/>
</dbReference>
<keyword evidence="6" id="KW-0862">Zinc</keyword>
<dbReference type="SUPFAM" id="SSF52540">
    <property type="entry name" value="P-loop containing nucleoside triphosphate hydrolases"/>
    <property type="match status" value="1"/>
</dbReference>
<evidence type="ECO:0000313" key="9">
    <source>
        <dbReference type="EMBL" id="MBM7556342.1"/>
    </source>
</evidence>
<accession>A0A939BP06</accession>
<evidence type="ECO:0000256" key="7">
    <source>
        <dbReference type="ARBA" id="ARBA00023134"/>
    </source>
</evidence>
<dbReference type="InterPro" id="IPR004392">
    <property type="entry name" value="Hyd_mat_HypB"/>
</dbReference>
<evidence type="ECO:0000256" key="1">
    <source>
        <dbReference type="ARBA" id="ARBA00006211"/>
    </source>
</evidence>
<comment type="caution">
    <text evidence="9">The sequence shown here is derived from an EMBL/GenBank/DDBJ whole genome shotgun (WGS) entry which is preliminary data.</text>
</comment>
<keyword evidence="7" id="KW-0342">GTP-binding</keyword>
<evidence type="ECO:0000256" key="5">
    <source>
        <dbReference type="ARBA" id="ARBA00022801"/>
    </source>
</evidence>
<dbReference type="GO" id="GO:0003924">
    <property type="term" value="F:GTPase activity"/>
    <property type="evidence" value="ECO:0007669"/>
    <property type="project" value="InterPro"/>
</dbReference>
<comment type="similarity">
    <text evidence="1">Belongs to the SIMIBI class G3E GTPase family. HypB/HupM subfamily.</text>
</comment>
<proteinExistence type="inferred from homology"/>
<evidence type="ECO:0000259" key="8">
    <source>
        <dbReference type="Pfam" id="PF02492"/>
    </source>
</evidence>
<dbReference type="EMBL" id="JAFBDQ010000005">
    <property type="protein sequence ID" value="MBM7556342.1"/>
    <property type="molecule type" value="Genomic_DNA"/>
</dbReference>
<dbReference type="InterPro" id="IPR027417">
    <property type="entry name" value="P-loop_NTPase"/>
</dbReference>